<accession>A0A392V3A2</accession>
<name>A0A392V3A2_9FABA</name>
<comment type="caution">
    <text evidence="1">The sequence shown here is derived from an EMBL/GenBank/DDBJ whole genome shotgun (WGS) entry which is preliminary data.</text>
</comment>
<dbReference type="EMBL" id="LXQA011050281">
    <property type="protein sequence ID" value="MCI82726.1"/>
    <property type="molecule type" value="Genomic_DNA"/>
</dbReference>
<dbReference type="Proteomes" id="UP000265520">
    <property type="component" value="Unassembled WGS sequence"/>
</dbReference>
<reference evidence="1 2" key="1">
    <citation type="journal article" date="2018" name="Front. Plant Sci.">
        <title>Red Clover (Trifolium pratense) and Zigzag Clover (T. medium) - A Picture of Genomic Similarities and Differences.</title>
        <authorList>
            <person name="Dluhosova J."/>
            <person name="Istvanek J."/>
            <person name="Nedelnik J."/>
            <person name="Repkova J."/>
        </authorList>
    </citation>
    <scope>NUCLEOTIDE SEQUENCE [LARGE SCALE GENOMIC DNA]</scope>
    <source>
        <strain evidence="2">cv. 10/8</strain>
        <tissue evidence="1">Leaf</tissue>
    </source>
</reference>
<evidence type="ECO:0000313" key="1">
    <source>
        <dbReference type="EMBL" id="MCI82726.1"/>
    </source>
</evidence>
<sequence>AVGPIEGGRWSIGVVVRDEHGVVVVASCWQVLSLPDSEVVEALAMRKDLQKICLS</sequence>
<proteinExistence type="predicted"/>
<feature type="non-terminal residue" evidence="1">
    <location>
        <position position="1"/>
    </location>
</feature>
<organism evidence="1 2">
    <name type="scientific">Trifolium medium</name>
    <dbReference type="NCBI Taxonomy" id="97028"/>
    <lineage>
        <taxon>Eukaryota</taxon>
        <taxon>Viridiplantae</taxon>
        <taxon>Streptophyta</taxon>
        <taxon>Embryophyta</taxon>
        <taxon>Tracheophyta</taxon>
        <taxon>Spermatophyta</taxon>
        <taxon>Magnoliopsida</taxon>
        <taxon>eudicotyledons</taxon>
        <taxon>Gunneridae</taxon>
        <taxon>Pentapetalae</taxon>
        <taxon>rosids</taxon>
        <taxon>fabids</taxon>
        <taxon>Fabales</taxon>
        <taxon>Fabaceae</taxon>
        <taxon>Papilionoideae</taxon>
        <taxon>50 kb inversion clade</taxon>
        <taxon>NPAAA clade</taxon>
        <taxon>Hologalegina</taxon>
        <taxon>IRL clade</taxon>
        <taxon>Trifolieae</taxon>
        <taxon>Trifolium</taxon>
    </lineage>
</organism>
<protein>
    <submittedName>
        <fullName evidence="1">Uncharacterized protein</fullName>
    </submittedName>
</protein>
<evidence type="ECO:0000313" key="2">
    <source>
        <dbReference type="Proteomes" id="UP000265520"/>
    </source>
</evidence>
<dbReference type="AlphaFoldDB" id="A0A392V3A2"/>
<keyword evidence="2" id="KW-1185">Reference proteome</keyword>